<dbReference type="Proteomes" id="UP001596104">
    <property type="component" value="Unassembled WGS sequence"/>
</dbReference>
<protein>
    <submittedName>
        <fullName evidence="1">Uncharacterized protein</fullName>
    </submittedName>
</protein>
<accession>A0ABW0H947</accession>
<name>A0ABW0H947_9HYPH</name>
<gene>
    <name evidence="1" type="ORF">ACFPPC_10420</name>
</gene>
<dbReference type="RefSeq" id="WP_377007957.1">
    <property type="nucleotide sequence ID" value="NZ_JBHSLV010000019.1"/>
</dbReference>
<evidence type="ECO:0000313" key="1">
    <source>
        <dbReference type="EMBL" id="MFC5393046.1"/>
    </source>
</evidence>
<organism evidence="1 2">
    <name type="scientific">Bosea vestrisii</name>
    <dbReference type="NCBI Taxonomy" id="151416"/>
    <lineage>
        <taxon>Bacteria</taxon>
        <taxon>Pseudomonadati</taxon>
        <taxon>Pseudomonadota</taxon>
        <taxon>Alphaproteobacteria</taxon>
        <taxon>Hyphomicrobiales</taxon>
        <taxon>Boseaceae</taxon>
        <taxon>Bosea</taxon>
    </lineage>
</organism>
<dbReference type="EMBL" id="JBHSLV010000019">
    <property type="protein sequence ID" value="MFC5393046.1"/>
    <property type="molecule type" value="Genomic_DNA"/>
</dbReference>
<keyword evidence="2" id="KW-1185">Reference proteome</keyword>
<sequence>MPRKVSFHGNTIILNDEVVELKVGDRVRYIVHDWMEGEHTVTGELISLGTGDIARVKVGAGFQNDIVHDVPKLALTVVAPVIPLKGGQS</sequence>
<proteinExistence type="predicted"/>
<reference evidence="2" key="1">
    <citation type="journal article" date="2019" name="Int. J. Syst. Evol. Microbiol.">
        <title>The Global Catalogue of Microorganisms (GCM) 10K type strain sequencing project: providing services to taxonomists for standard genome sequencing and annotation.</title>
        <authorList>
            <consortium name="The Broad Institute Genomics Platform"/>
            <consortium name="The Broad Institute Genome Sequencing Center for Infectious Disease"/>
            <person name="Wu L."/>
            <person name="Ma J."/>
        </authorList>
    </citation>
    <scope>NUCLEOTIDE SEQUENCE [LARGE SCALE GENOMIC DNA]</scope>
    <source>
        <strain evidence="2">CGMCC 1.16326</strain>
    </source>
</reference>
<evidence type="ECO:0000313" key="2">
    <source>
        <dbReference type="Proteomes" id="UP001596104"/>
    </source>
</evidence>
<comment type="caution">
    <text evidence="1">The sequence shown here is derived from an EMBL/GenBank/DDBJ whole genome shotgun (WGS) entry which is preliminary data.</text>
</comment>